<keyword evidence="1" id="KW-0808">Transferase</keyword>
<dbReference type="InterPro" id="IPR022292">
    <property type="entry name" value="CHP03843"/>
</dbReference>
<protein>
    <submittedName>
        <fullName evidence="1">Phosphatidylinositol kinase</fullName>
    </submittedName>
</protein>
<dbReference type="NCBIfam" id="TIGR03843">
    <property type="entry name" value="SCO1664 family protein"/>
    <property type="match status" value="1"/>
</dbReference>
<keyword evidence="1" id="KW-0418">Kinase</keyword>
<evidence type="ECO:0000313" key="2">
    <source>
        <dbReference type="Proteomes" id="UP000035265"/>
    </source>
</evidence>
<name>A0A0H2KMM3_9MICO</name>
<dbReference type="AlphaFoldDB" id="A0A0H2KMM3"/>
<gene>
    <name evidence="1" type="ORF">FB00_19350</name>
</gene>
<proteinExistence type="predicted"/>
<organism evidence="1 2">
    <name type="scientific">Cellulosimicrobium funkei</name>
    <dbReference type="NCBI Taxonomy" id="264251"/>
    <lineage>
        <taxon>Bacteria</taxon>
        <taxon>Bacillati</taxon>
        <taxon>Actinomycetota</taxon>
        <taxon>Actinomycetes</taxon>
        <taxon>Micrococcales</taxon>
        <taxon>Promicromonosporaceae</taxon>
        <taxon>Cellulosimicrobium</taxon>
    </lineage>
</organism>
<dbReference type="PATRIC" id="fig|264251.5.peg.3921"/>
<keyword evidence="2" id="KW-1185">Reference proteome</keyword>
<dbReference type="STRING" id="264251.FB00_19350"/>
<accession>A0A0H2KMM3</accession>
<sequence>MTSPHDDVDAAPLDATSRDTAARDTAALEVVGRIRAASNATFLARIGEVPVVYKPVAGEKPLWDFPDGTLAGREVAAYLVSEALGWGIVPRTWLRDGPLGPGMVQLWQDVDAAQSPVDVVPTDEVPRDGVRTVLEGVDEDERPVSVVHEDSPSLRRMAVFDAVVNNADRKGGHVLPLPDGRRLGVDHGVTFHVEPKLRTVLWGWLGERLDDDELAGVERVRAGVGAGFATGTGTTSGTDGDLDHRLRGFLAPDEVAALAERCDRLLRTARFPAPEGDMPAVPWPLF</sequence>
<evidence type="ECO:0000313" key="1">
    <source>
        <dbReference type="EMBL" id="KLN33099.1"/>
    </source>
</evidence>
<dbReference type="Proteomes" id="UP000035265">
    <property type="component" value="Unassembled WGS sequence"/>
</dbReference>
<reference evidence="1 2" key="1">
    <citation type="submission" date="2014-05" db="EMBL/GenBank/DDBJ databases">
        <title>Cellulosimicrobium funkei U11 genome.</title>
        <authorList>
            <person name="Hu C."/>
            <person name="Gong Y."/>
            <person name="Wan W."/>
            <person name="Jiang M."/>
        </authorList>
    </citation>
    <scope>NUCLEOTIDE SEQUENCE [LARGE SCALE GENOMIC DNA]</scope>
    <source>
        <strain evidence="1 2">U11</strain>
    </source>
</reference>
<dbReference type="EMBL" id="JNBQ01000046">
    <property type="protein sequence ID" value="KLN33099.1"/>
    <property type="molecule type" value="Genomic_DNA"/>
</dbReference>
<comment type="caution">
    <text evidence="1">The sequence shown here is derived from an EMBL/GenBank/DDBJ whole genome shotgun (WGS) entry which is preliminary data.</text>
</comment>
<dbReference type="GO" id="GO:0016301">
    <property type="term" value="F:kinase activity"/>
    <property type="evidence" value="ECO:0007669"/>
    <property type="project" value="UniProtKB-KW"/>
</dbReference>